<dbReference type="EMBL" id="FUKQ01000047">
    <property type="protein sequence ID" value="SJN41467.1"/>
    <property type="molecule type" value="Genomic_DNA"/>
</dbReference>
<evidence type="ECO:0000256" key="1">
    <source>
        <dbReference type="ARBA" id="ARBA00004741"/>
    </source>
</evidence>
<evidence type="ECO:0000256" key="6">
    <source>
        <dbReference type="ARBA" id="ARBA00023222"/>
    </source>
</evidence>
<dbReference type="PROSITE" id="PS00858">
    <property type="entry name" value="PREPHENATE_DEHYDR_2"/>
    <property type="match status" value="1"/>
</dbReference>
<dbReference type="InterPro" id="IPR018528">
    <property type="entry name" value="Preph_deHydtase_CS"/>
</dbReference>
<dbReference type="PANTHER" id="PTHR21022">
    <property type="entry name" value="PREPHENATE DEHYDRATASE P PROTEIN"/>
    <property type="match status" value="1"/>
</dbReference>
<dbReference type="SUPFAM" id="SSF53850">
    <property type="entry name" value="Periplasmic binding protein-like II"/>
    <property type="match status" value="1"/>
</dbReference>
<evidence type="ECO:0000256" key="9">
    <source>
        <dbReference type="PIRSR" id="PIRSR001500-2"/>
    </source>
</evidence>
<evidence type="ECO:0000256" key="7">
    <source>
        <dbReference type="ARBA" id="ARBA00023239"/>
    </source>
</evidence>
<comment type="catalytic activity">
    <reaction evidence="8 10">
        <text>prephenate + H(+) = 3-phenylpyruvate + CO2 + H2O</text>
        <dbReference type="Rhea" id="RHEA:21648"/>
        <dbReference type="ChEBI" id="CHEBI:15377"/>
        <dbReference type="ChEBI" id="CHEBI:15378"/>
        <dbReference type="ChEBI" id="CHEBI:16526"/>
        <dbReference type="ChEBI" id="CHEBI:18005"/>
        <dbReference type="ChEBI" id="CHEBI:29934"/>
        <dbReference type="EC" id="4.2.1.51"/>
    </reaction>
</comment>
<dbReference type="Gene3D" id="3.30.70.260">
    <property type="match status" value="1"/>
</dbReference>
<evidence type="ECO:0000313" key="14">
    <source>
        <dbReference type="Proteomes" id="UP000188342"/>
    </source>
</evidence>
<evidence type="ECO:0000256" key="4">
    <source>
        <dbReference type="ARBA" id="ARBA00022605"/>
    </source>
</evidence>
<dbReference type="STRING" id="1255658.FM114_12780"/>
<gene>
    <name evidence="10" type="primary">pheA</name>
    <name evidence="13" type="ORF">FM114_12780</name>
</gene>
<dbReference type="NCBIfam" id="NF008865">
    <property type="entry name" value="PRK11898.1"/>
    <property type="match status" value="1"/>
</dbReference>
<dbReference type="PIRSF" id="PIRSF001500">
    <property type="entry name" value="Chor_mut_pdt_Ppr"/>
    <property type="match status" value="1"/>
</dbReference>
<name>A0A1R4KAX9_9ACTN</name>
<feature type="domain" description="ACT" evidence="12">
    <location>
        <begin position="193"/>
        <end position="277"/>
    </location>
</feature>
<dbReference type="SUPFAM" id="SSF55021">
    <property type="entry name" value="ACT-like"/>
    <property type="match status" value="1"/>
</dbReference>
<dbReference type="FunFam" id="3.30.70.260:FF:000012">
    <property type="entry name" value="Prephenate dehydratase"/>
    <property type="match status" value="1"/>
</dbReference>
<dbReference type="PROSITE" id="PS51671">
    <property type="entry name" value="ACT"/>
    <property type="match status" value="1"/>
</dbReference>
<dbReference type="EC" id="4.2.1.51" evidence="2 10"/>
<dbReference type="PANTHER" id="PTHR21022:SF19">
    <property type="entry name" value="PREPHENATE DEHYDRATASE-RELATED"/>
    <property type="match status" value="1"/>
</dbReference>
<accession>A0A1R4KAX9</accession>
<protein>
    <recommendedName>
        <fullName evidence="3 10">Prephenate dehydratase</fullName>
        <shortName evidence="10">PDT</shortName>
        <ecNumber evidence="2 10">4.2.1.51</ecNumber>
    </recommendedName>
</protein>
<evidence type="ECO:0000259" key="12">
    <source>
        <dbReference type="PROSITE" id="PS51671"/>
    </source>
</evidence>
<keyword evidence="14" id="KW-1185">Reference proteome</keyword>
<feature type="domain" description="Prephenate dehydratase" evidence="11">
    <location>
        <begin position="1"/>
        <end position="178"/>
    </location>
</feature>
<evidence type="ECO:0000256" key="10">
    <source>
        <dbReference type="RuleBase" id="RU361254"/>
    </source>
</evidence>
<evidence type="ECO:0000313" key="13">
    <source>
        <dbReference type="EMBL" id="SJN41467.1"/>
    </source>
</evidence>
<dbReference type="GO" id="GO:0009094">
    <property type="term" value="P:L-phenylalanine biosynthetic process"/>
    <property type="evidence" value="ECO:0007669"/>
    <property type="project" value="UniProtKB-UniPathway"/>
</dbReference>
<evidence type="ECO:0000256" key="5">
    <source>
        <dbReference type="ARBA" id="ARBA00023141"/>
    </source>
</evidence>
<dbReference type="InterPro" id="IPR045865">
    <property type="entry name" value="ACT-like_dom_sf"/>
</dbReference>
<dbReference type="Pfam" id="PF01842">
    <property type="entry name" value="ACT"/>
    <property type="match status" value="1"/>
</dbReference>
<dbReference type="OrthoDB" id="9802281at2"/>
<dbReference type="InterPro" id="IPR001086">
    <property type="entry name" value="Preph_deHydtase"/>
</dbReference>
<dbReference type="Gene3D" id="3.40.190.10">
    <property type="entry name" value="Periplasmic binding protein-like II"/>
    <property type="match status" value="2"/>
</dbReference>
<proteinExistence type="predicted"/>
<sequence length="305" mass="32256">MLGYFGPAGTFTHQALLSVSTDEARPFGTVAQALDAVRAGEVSAALVPIENSVEGGVSATLDNLAAGDRLMIIREVLLPVQFGLYARPGTSLADVRQILTHPHAYNQTRDWVAANCPCAHVTEGGSTAAAAADVANPGSRHDAAICAAVAGDLYGLESLASGIADNEAAVTRFVLVARQGPPTERTGADKTTLVAYMREDHPGALQEILDQFTMRGVNLSRIESRPTKTTLGNYCFSIDAEGHLLDSRMAEALMGLHRVCKKVVFLGSYARADRVKPRVPAGCTDADHEAAASWLETLRATGKDD</sequence>
<evidence type="ECO:0000256" key="8">
    <source>
        <dbReference type="ARBA" id="ARBA00047848"/>
    </source>
</evidence>
<keyword evidence="4 10" id="KW-0028">Amino-acid biosynthesis</keyword>
<organism evidence="13 14">
    <name type="scientific">Luteococcus japonicus LSP_Lj1</name>
    <dbReference type="NCBI Taxonomy" id="1255658"/>
    <lineage>
        <taxon>Bacteria</taxon>
        <taxon>Bacillati</taxon>
        <taxon>Actinomycetota</taxon>
        <taxon>Actinomycetes</taxon>
        <taxon>Propionibacteriales</taxon>
        <taxon>Propionibacteriaceae</taxon>
        <taxon>Luteococcus</taxon>
    </lineage>
</organism>
<evidence type="ECO:0000256" key="2">
    <source>
        <dbReference type="ARBA" id="ARBA00013147"/>
    </source>
</evidence>
<dbReference type="PROSITE" id="PS00857">
    <property type="entry name" value="PREPHENATE_DEHYDR_1"/>
    <property type="match status" value="1"/>
</dbReference>
<reference evidence="13 14" key="1">
    <citation type="submission" date="2017-02" db="EMBL/GenBank/DDBJ databases">
        <authorList>
            <person name="Peterson S.W."/>
        </authorList>
    </citation>
    <scope>NUCLEOTIDE SEQUENCE [LARGE SCALE GENOMIC DNA]</scope>
    <source>
        <strain evidence="13 14">LSP_Lj1</strain>
    </source>
</reference>
<dbReference type="UniPathway" id="UPA00121">
    <property type="reaction ID" value="UER00345"/>
</dbReference>
<dbReference type="FunFam" id="3.40.190.10:FF:000064">
    <property type="entry name" value="Prephenate dehydratase"/>
    <property type="match status" value="1"/>
</dbReference>
<dbReference type="RefSeq" id="WP_094765518.1">
    <property type="nucleotide sequence ID" value="NZ_FUKQ01000047.1"/>
</dbReference>
<dbReference type="InterPro" id="IPR008242">
    <property type="entry name" value="Chor_mutase/pphenate_deHydtase"/>
</dbReference>
<keyword evidence="7 10" id="KW-0456">Lyase</keyword>
<dbReference type="Pfam" id="PF00800">
    <property type="entry name" value="PDT"/>
    <property type="match status" value="1"/>
</dbReference>
<dbReference type="CDD" id="cd04905">
    <property type="entry name" value="ACT_CM-PDT"/>
    <property type="match status" value="1"/>
</dbReference>
<dbReference type="Proteomes" id="UP000188342">
    <property type="component" value="Unassembled WGS sequence"/>
</dbReference>
<dbReference type="CDD" id="cd13632">
    <property type="entry name" value="PBP2_Aa-PDT_like"/>
    <property type="match status" value="1"/>
</dbReference>
<dbReference type="InterPro" id="IPR002912">
    <property type="entry name" value="ACT_dom"/>
</dbReference>
<feature type="site" description="Essential for prephenate dehydratase activity" evidence="9">
    <location>
        <position position="171"/>
    </location>
</feature>
<keyword evidence="6 10" id="KW-0584">Phenylalanine biosynthesis</keyword>
<dbReference type="GO" id="GO:0005737">
    <property type="term" value="C:cytoplasm"/>
    <property type="evidence" value="ECO:0007669"/>
    <property type="project" value="TreeGrafter"/>
</dbReference>
<evidence type="ECO:0000256" key="3">
    <source>
        <dbReference type="ARBA" id="ARBA00021872"/>
    </source>
</evidence>
<keyword evidence="5 10" id="KW-0057">Aromatic amino acid biosynthesis</keyword>
<dbReference type="GO" id="GO:0004664">
    <property type="term" value="F:prephenate dehydratase activity"/>
    <property type="evidence" value="ECO:0007669"/>
    <property type="project" value="UniProtKB-UniRule"/>
</dbReference>
<dbReference type="PROSITE" id="PS51171">
    <property type="entry name" value="PREPHENATE_DEHYDR_3"/>
    <property type="match status" value="1"/>
</dbReference>
<dbReference type="AlphaFoldDB" id="A0A1R4KAX9"/>
<evidence type="ECO:0000259" key="11">
    <source>
        <dbReference type="PROSITE" id="PS51171"/>
    </source>
</evidence>
<comment type="pathway">
    <text evidence="1 10">Amino-acid biosynthesis; L-phenylalanine biosynthesis; phenylpyruvate from prephenate: step 1/1.</text>
</comment>